<sequence length="223" mass="23384">MSVLRRVVAGLVVLGAVVVFGASPAVAGGPTSVMVVAHDRGTAAAIVNSDPAYTNLEKALYESAPQSGPQSSHEHGEVIRVVWYLHDVHAWRVDEIYPDAPGGPWVATRKTDSSGELAETARWHKGGGQGLINALKSLGIFERPVAPPGGVVEDSPAEQDVVPAVEDEPTAAVASPAEQGSGWRWGIPGFFVGALLAAGAVYLLTRSREGRPRADRVQLIDAD</sequence>
<protein>
    <recommendedName>
        <fullName evidence="4">Secreted protein</fullName>
    </recommendedName>
</protein>
<evidence type="ECO:0000256" key="1">
    <source>
        <dbReference type="SAM" id="Phobius"/>
    </source>
</evidence>
<reference evidence="2 3" key="1">
    <citation type="submission" date="2024-09" db="EMBL/GenBank/DDBJ databases">
        <authorList>
            <person name="Sun Q."/>
            <person name="Mori K."/>
        </authorList>
    </citation>
    <scope>NUCLEOTIDE SEQUENCE [LARGE SCALE GENOMIC DNA]</scope>
    <source>
        <strain evidence="2 3">CGMCC 1.15906</strain>
    </source>
</reference>
<dbReference type="RefSeq" id="WP_380047703.1">
    <property type="nucleotide sequence ID" value="NZ_JBHLTC010000018.1"/>
</dbReference>
<dbReference type="Proteomes" id="UP001589890">
    <property type="component" value="Unassembled WGS sequence"/>
</dbReference>
<keyword evidence="1" id="KW-0472">Membrane</keyword>
<keyword evidence="1" id="KW-0812">Transmembrane</keyword>
<name>A0ABV6QL44_9ACTN</name>
<gene>
    <name evidence="2" type="ORF">ACFFGN_14895</name>
</gene>
<accession>A0ABV6QL44</accession>
<evidence type="ECO:0000313" key="2">
    <source>
        <dbReference type="EMBL" id="MFC0625365.1"/>
    </source>
</evidence>
<keyword evidence="3" id="KW-1185">Reference proteome</keyword>
<feature type="transmembrane region" description="Helical" evidence="1">
    <location>
        <begin position="185"/>
        <end position="204"/>
    </location>
</feature>
<evidence type="ECO:0000313" key="3">
    <source>
        <dbReference type="Proteomes" id="UP001589890"/>
    </source>
</evidence>
<organism evidence="2 3">
    <name type="scientific">Kribbella deserti</name>
    <dbReference type="NCBI Taxonomy" id="1926257"/>
    <lineage>
        <taxon>Bacteria</taxon>
        <taxon>Bacillati</taxon>
        <taxon>Actinomycetota</taxon>
        <taxon>Actinomycetes</taxon>
        <taxon>Propionibacteriales</taxon>
        <taxon>Kribbellaceae</taxon>
        <taxon>Kribbella</taxon>
    </lineage>
</organism>
<evidence type="ECO:0008006" key="4">
    <source>
        <dbReference type="Google" id="ProtNLM"/>
    </source>
</evidence>
<dbReference type="EMBL" id="JBHLTC010000018">
    <property type="protein sequence ID" value="MFC0625365.1"/>
    <property type="molecule type" value="Genomic_DNA"/>
</dbReference>
<proteinExistence type="predicted"/>
<keyword evidence="1" id="KW-1133">Transmembrane helix</keyword>
<comment type="caution">
    <text evidence="2">The sequence shown here is derived from an EMBL/GenBank/DDBJ whole genome shotgun (WGS) entry which is preliminary data.</text>
</comment>